<proteinExistence type="predicted"/>
<organism evidence="2 3">
    <name type="scientific">Mycena sanguinolenta</name>
    <dbReference type="NCBI Taxonomy" id="230812"/>
    <lineage>
        <taxon>Eukaryota</taxon>
        <taxon>Fungi</taxon>
        <taxon>Dikarya</taxon>
        <taxon>Basidiomycota</taxon>
        <taxon>Agaricomycotina</taxon>
        <taxon>Agaricomycetes</taxon>
        <taxon>Agaricomycetidae</taxon>
        <taxon>Agaricales</taxon>
        <taxon>Marasmiineae</taxon>
        <taxon>Mycenaceae</taxon>
        <taxon>Mycena</taxon>
    </lineage>
</organism>
<protein>
    <submittedName>
        <fullName evidence="2">Uncharacterized protein</fullName>
    </submittedName>
</protein>
<reference evidence="2" key="1">
    <citation type="submission" date="2020-05" db="EMBL/GenBank/DDBJ databases">
        <title>Mycena genomes resolve the evolution of fungal bioluminescence.</title>
        <authorList>
            <person name="Tsai I.J."/>
        </authorList>
    </citation>
    <scope>NUCLEOTIDE SEQUENCE</scope>
    <source>
        <strain evidence="2">160909Yilan</strain>
    </source>
</reference>
<keyword evidence="1" id="KW-0732">Signal</keyword>
<gene>
    <name evidence="2" type="ORF">MSAN_01884100</name>
</gene>
<dbReference type="EMBL" id="JACAZH010000019">
    <property type="protein sequence ID" value="KAF7346560.1"/>
    <property type="molecule type" value="Genomic_DNA"/>
</dbReference>
<sequence>MILTTLISLIAAAAFAIGAPLQPQQLDVISPTITSPNASDCWTLGSVQRVTWDTTKIPPAFTGNKGMLMLGYLTVYNDSTGRQQVSENLDYRNPLANNFTIGQGHWTGIIPYNIPPRDDYFVVLFGDRHAPFFCSPALLTISTVATALRVSKS</sequence>
<dbReference type="Proteomes" id="UP000623467">
    <property type="component" value="Unassembled WGS sequence"/>
</dbReference>
<evidence type="ECO:0000313" key="2">
    <source>
        <dbReference type="EMBL" id="KAF7346560.1"/>
    </source>
</evidence>
<name>A0A8H6XR82_9AGAR</name>
<accession>A0A8H6XR82</accession>
<feature type="signal peptide" evidence="1">
    <location>
        <begin position="1"/>
        <end position="18"/>
    </location>
</feature>
<feature type="chain" id="PRO_5034287965" evidence="1">
    <location>
        <begin position="19"/>
        <end position="153"/>
    </location>
</feature>
<evidence type="ECO:0000256" key="1">
    <source>
        <dbReference type="SAM" id="SignalP"/>
    </source>
</evidence>
<comment type="caution">
    <text evidence="2">The sequence shown here is derived from an EMBL/GenBank/DDBJ whole genome shotgun (WGS) entry which is preliminary data.</text>
</comment>
<dbReference type="OrthoDB" id="3199367at2759"/>
<dbReference type="AlphaFoldDB" id="A0A8H6XR82"/>
<evidence type="ECO:0000313" key="3">
    <source>
        <dbReference type="Proteomes" id="UP000623467"/>
    </source>
</evidence>
<keyword evidence="3" id="KW-1185">Reference proteome</keyword>